<protein>
    <recommendedName>
        <fullName evidence="3">CsbD-like domain-containing protein</fullName>
    </recommendedName>
</protein>
<reference evidence="5" key="1">
    <citation type="journal article" date="2019" name="Int. J. Syst. Evol. Microbiol.">
        <title>The Global Catalogue of Microorganisms (GCM) 10K type strain sequencing project: providing services to taxonomists for standard genome sequencing and annotation.</title>
        <authorList>
            <consortium name="The Broad Institute Genomics Platform"/>
            <consortium name="The Broad Institute Genome Sequencing Center for Infectious Disease"/>
            <person name="Wu L."/>
            <person name="Ma J."/>
        </authorList>
    </citation>
    <scope>NUCLEOTIDE SEQUENCE [LARGE SCALE GENOMIC DNA]</scope>
    <source>
        <strain evidence="5">JCM 13250</strain>
    </source>
</reference>
<dbReference type="Proteomes" id="UP001500218">
    <property type="component" value="Unassembled WGS sequence"/>
</dbReference>
<evidence type="ECO:0000313" key="4">
    <source>
        <dbReference type="EMBL" id="GAA1812613.1"/>
    </source>
</evidence>
<evidence type="ECO:0000256" key="1">
    <source>
        <dbReference type="ARBA" id="ARBA00009129"/>
    </source>
</evidence>
<evidence type="ECO:0000259" key="3">
    <source>
        <dbReference type="Pfam" id="PF05532"/>
    </source>
</evidence>
<comment type="caution">
    <text evidence="4">The sequence shown here is derived from an EMBL/GenBank/DDBJ whole genome shotgun (WGS) entry which is preliminary data.</text>
</comment>
<name>A0ABP4YJ89_9ACTN</name>
<accession>A0ABP4YJ89</accession>
<evidence type="ECO:0000313" key="5">
    <source>
        <dbReference type="Proteomes" id="UP001500218"/>
    </source>
</evidence>
<dbReference type="EMBL" id="BAAALT010000115">
    <property type="protein sequence ID" value="GAA1812613.1"/>
    <property type="molecule type" value="Genomic_DNA"/>
</dbReference>
<dbReference type="InterPro" id="IPR008462">
    <property type="entry name" value="CsbD"/>
</dbReference>
<dbReference type="Gene3D" id="1.10.1470.10">
    <property type="entry name" value="YjbJ"/>
    <property type="match status" value="1"/>
</dbReference>
<feature type="compositionally biased region" description="Basic and acidic residues" evidence="2">
    <location>
        <begin position="47"/>
        <end position="71"/>
    </location>
</feature>
<gene>
    <name evidence="4" type="ORF">GCM10009682_37370</name>
</gene>
<keyword evidence="5" id="KW-1185">Reference proteome</keyword>
<dbReference type="Pfam" id="PF05532">
    <property type="entry name" value="CsbD"/>
    <property type="match status" value="1"/>
</dbReference>
<dbReference type="SUPFAM" id="SSF69047">
    <property type="entry name" value="Hypothetical protein YjbJ"/>
    <property type="match status" value="1"/>
</dbReference>
<dbReference type="RefSeq" id="WP_344133528.1">
    <property type="nucleotide sequence ID" value="NZ_BAAALT010000115.1"/>
</dbReference>
<evidence type="ECO:0000256" key="2">
    <source>
        <dbReference type="SAM" id="MobiDB-lite"/>
    </source>
</evidence>
<feature type="domain" description="CsbD-like" evidence="3">
    <location>
        <begin position="5"/>
        <end position="55"/>
    </location>
</feature>
<organism evidence="4 5">
    <name type="scientific">Luedemannella flava</name>
    <dbReference type="NCBI Taxonomy" id="349316"/>
    <lineage>
        <taxon>Bacteria</taxon>
        <taxon>Bacillati</taxon>
        <taxon>Actinomycetota</taxon>
        <taxon>Actinomycetes</taxon>
        <taxon>Micromonosporales</taxon>
        <taxon>Micromonosporaceae</taxon>
        <taxon>Luedemannella</taxon>
    </lineage>
</organism>
<proteinExistence type="inferred from homology"/>
<comment type="similarity">
    <text evidence="1">Belongs to the UPF0337 (CsbD) family.</text>
</comment>
<sequence length="71" mass="7767">MSFADKIENEAEEFKGKVKEKIGDWTDNESLQAEGVADQAKANAKQAGEHVKDAAGDVRDAVTAPDSRRYE</sequence>
<dbReference type="InterPro" id="IPR036629">
    <property type="entry name" value="YjbJ_sf"/>
</dbReference>
<feature type="region of interest" description="Disordered" evidence="2">
    <location>
        <begin position="22"/>
        <end position="71"/>
    </location>
</feature>